<comment type="pathway">
    <text evidence="4">Amino-acid biosynthesis; L-histidine biosynthesis; L-histidine from 5-phospho-alpha-D-ribose 1-diphosphate: step 2/9.</text>
</comment>
<feature type="binding site" evidence="12">
    <location>
        <position position="94"/>
    </location>
    <ligand>
        <name>Mg(2+)</name>
        <dbReference type="ChEBI" id="CHEBI:18420"/>
    </ligand>
</feature>
<evidence type="ECO:0000256" key="12">
    <source>
        <dbReference type="HAMAP-Rule" id="MF_01021"/>
    </source>
</evidence>
<comment type="function">
    <text evidence="12">Catalyzes the hydrolysis of the adenine ring of phosphoribosyl-AMP.</text>
</comment>
<feature type="binding site" evidence="12">
    <location>
        <position position="112"/>
    </location>
    <ligand>
        <name>Zn(2+)</name>
        <dbReference type="ChEBI" id="CHEBI:29105"/>
        <note>ligand shared between dimeric partners</note>
    </ligand>
</feature>
<evidence type="ECO:0000256" key="4">
    <source>
        <dbReference type="ARBA" id="ARBA00005204"/>
    </source>
</evidence>
<comment type="pathway">
    <text evidence="3 12">Amino-acid biosynthesis; L-histidine biosynthesis; L-histidine from 5-phospho-alpha-D-ribose 1-diphosphate: step 3/9.</text>
</comment>
<protein>
    <recommendedName>
        <fullName evidence="12">Phosphoribosyl-AMP cyclohydrolase</fullName>
        <shortName evidence="12">PRA-CH</shortName>
        <ecNumber evidence="12">3.5.4.19</ecNumber>
    </recommendedName>
</protein>
<feature type="binding site" evidence="12">
    <location>
        <position position="95"/>
    </location>
    <ligand>
        <name>Zn(2+)</name>
        <dbReference type="ChEBI" id="CHEBI:29105"/>
        <note>ligand shared between dimeric partners</note>
    </ligand>
</feature>
<dbReference type="FunFam" id="3.10.20.810:FF:000001">
    <property type="entry name" value="Histidine biosynthesis bifunctional protein HisIE"/>
    <property type="match status" value="1"/>
</dbReference>
<evidence type="ECO:0000313" key="14">
    <source>
        <dbReference type="EMBL" id="PWF41205.1"/>
    </source>
</evidence>
<comment type="similarity">
    <text evidence="5">In the C-terminal section; belongs to the PRA-PH family.</text>
</comment>
<comment type="cofactor">
    <cofactor evidence="12">
        <name>Mg(2+)</name>
        <dbReference type="ChEBI" id="CHEBI:18420"/>
    </cofactor>
    <text evidence="12">Binds 1 Mg(2+) ion per subunit.</text>
</comment>
<evidence type="ECO:0000256" key="8">
    <source>
        <dbReference type="ARBA" id="ARBA00022605"/>
    </source>
</evidence>
<dbReference type="RefSeq" id="WP_106760083.1">
    <property type="nucleotide sequence ID" value="NZ_PXWF02000314.1"/>
</dbReference>
<dbReference type="EC" id="3.5.4.19" evidence="12"/>
<dbReference type="Pfam" id="PF01502">
    <property type="entry name" value="PRA-CH"/>
    <property type="match status" value="1"/>
</dbReference>
<comment type="catalytic activity">
    <reaction evidence="1 12">
        <text>1-(5-phospho-beta-D-ribosyl)-5'-AMP + H2O = 1-(5-phospho-beta-D-ribosyl)-5-[(5-phospho-beta-D-ribosylamino)methylideneamino]imidazole-4-carboxamide</text>
        <dbReference type="Rhea" id="RHEA:20049"/>
        <dbReference type="ChEBI" id="CHEBI:15377"/>
        <dbReference type="ChEBI" id="CHEBI:58435"/>
        <dbReference type="ChEBI" id="CHEBI:59457"/>
        <dbReference type="EC" id="3.5.4.19"/>
    </reaction>
</comment>
<accession>A0A2U2HDK2</accession>
<evidence type="ECO:0000313" key="15">
    <source>
        <dbReference type="Proteomes" id="UP000241421"/>
    </source>
</evidence>
<gene>
    <name evidence="12" type="primary">hisI</name>
    <name evidence="14" type="ORF">C7C56_025115</name>
</gene>
<evidence type="ECO:0000256" key="11">
    <source>
        <dbReference type="ARBA" id="ARBA00023102"/>
    </source>
</evidence>
<feature type="binding site" evidence="12">
    <location>
        <position position="98"/>
    </location>
    <ligand>
        <name>Mg(2+)</name>
        <dbReference type="ChEBI" id="CHEBI:18420"/>
    </ligand>
</feature>
<dbReference type="HAMAP" id="MF_01021">
    <property type="entry name" value="HisI"/>
    <property type="match status" value="1"/>
</dbReference>
<evidence type="ECO:0000256" key="3">
    <source>
        <dbReference type="ARBA" id="ARBA00005169"/>
    </source>
</evidence>
<dbReference type="AlphaFoldDB" id="A0A2U2HDK2"/>
<keyword evidence="12" id="KW-0460">Magnesium</keyword>
<comment type="catalytic activity">
    <reaction evidence="2">
        <text>1-(5-phospho-beta-D-ribosyl)-ATP + H2O = 1-(5-phospho-beta-D-ribosyl)-5'-AMP + diphosphate + H(+)</text>
        <dbReference type="Rhea" id="RHEA:22828"/>
        <dbReference type="ChEBI" id="CHEBI:15377"/>
        <dbReference type="ChEBI" id="CHEBI:15378"/>
        <dbReference type="ChEBI" id="CHEBI:33019"/>
        <dbReference type="ChEBI" id="CHEBI:59457"/>
        <dbReference type="ChEBI" id="CHEBI:73183"/>
        <dbReference type="EC" id="3.6.1.31"/>
    </reaction>
</comment>
<dbReference type="UniPathway" id="UPA00031">
    <property type="reaction ID" value="UER00008"/>
</dbReference>
<evidence type="ECO:0000256" key="7">
    <source>
        <dbReference type="ARBA" id="ARBA00022490"/>
    </source>
</evidence>
<evidence type="ECO:0000256" key="6">
    <source>
        <dbReference type="ARBA" id="ARBA00008299"/>
    </source>
</evidence>
<keyword evidence="15" id="KW-1185">Reference proteome</keyword>
<dbReference type="NCBIfam" id="NF000768">
    <property type="entry name" value="PRK00051.1"/>
    <property type="match status" value="1"/>
</dbReference>
<comment type="cofactor">
    <cofactor evidence="12">
        <name>Zn(2+)</name>
        <dbReference type="ChEBI" id="CHEBI:29105"/>
    </cofactor>
    <text evidence="12">Binds 1 zinc ion per subunit.</text>
</comment>
<evidence type="ECO:0000256" key="1">
    <source>
        <dbReference type="ARBA" id="ARBA00000024"/>
    </source>
</evidence>
<organism evidence="14 15">
    <name type="scientific">Massilia glaciei</name>
    <dbReference type="NCBI Taxonomy" id="1524097"/>
    <lineage>
        <taxon>Bacteria</taxon>
        <taxon>Pseudomonadati</taxon>
        <taxon>Pseudomonadota</taxon>
        <taxon>Betaproteobacteria</taxon>
        <taxon>Burkholderiales</taxon>
        <taxon>Oxalobacteraceae</taxon>
        <taxon>Telluria group</taxon>
        <taxon>Massilia</taxon>
    </lineage>
</organism>
<comment type="similarity">
    <text evidence="6">In the N-terminal section; belongs to the PRA-CH family.</text>
</comment>
<keyword evidence="8 12" id="KW-0028">Amino-acid biosynthesis</keyword>
<dbReference type="Proteomes" id="UP000241421">
    <property type="component" value="Unassembled WGS sequence"/>
</dbReference>
<keyword evidence="11 12" id="KW-0368">Histidine biosynthesis</keyword>
<dbReference type="Gene3D" id="3.10.20.810">
    <property type="entry name" value="Phosphoribosyl-AMP cyclohydrolase"/>
    <property type="match status" value="1"/>
</dbReference>
<feature type="domain" description="Phosphoribosyl-AMP cyclohydrolase" evidence="13">
    <location>
        <begin position="47"/>
        <end position="121"/>
    </location>
</feature>
<dbReference type="GO" id="GO:0005737">
    <property type="term" value="C:cytoplasm"/>
    <property type="evidence" value="ECO:0007669"/>
    <property type="project" value="UniProtKB-SubCell"/>
</dbReference>
<keyword evidence="7 12" id="KW-0963">Cytoplasm</keyword>
<dbReference type="EMBL" id="PXWF02000314">
    <property type="protein sequence ID" value="PWF41205.1"/>
    <property type="molecule type" value="Genomic_DNA"/>
</dbReference>
<comment type="subunit">
    <text evidence="12">Homodimer.</text>
</comment>
<keyword evidence="12" id="KW-0479">Metal-binding</keyword>
<proteinExistence type="inferred from homology"/>
<name>A0A2U2HDK2_9BURK</name>
<comment type="subcellular location">
    <subcellularLocation>
        <location evidence="12">Cytoplasm</location>
    </subcellularLocation>
</comment>
<dbReference type="GO" id="GO:0000287">
    <property type="term" value="F:magnesium ion binding"/>
    <property type="evidence" value="ECO:0007669"/>
    <property type="project" value="UniProtKB-UniRule"/>
</dbReference>
<sequence length="155" mass="17354">MVNETGNAQTGNAPSAGNAKWLLKVNWDENGLVPVIAQEAGTKDVLMFAWMNRDALAKTVELGEAVYWSRSRRKLWHKGEESGHIQKVREIRFDCDEDVILLTIEQTGGIACHTGRHSCFYQKFEGDAASGDWVEADPVLRDPSTFYTPKTKKTP</sequence>
<dbReference type="GO" id="GO:0008270">
    <property type="term" value="F:zinc ion binding"/>
    <property type="evidence" value="ECO:0007669"/>
    <property type="project" value="UniProtKB-UniRule"/>
</dbReference>
<dbReference type="InterPro" id="IPR026660">
    <property type="entry name" value="PRA-CH"/>
</dbReference>
<dbReference type="PANTHER" id="PTHR42945:SF1">
    <property type="entry name" value="HISTIDINE BIOSYNTHESIS BIFUNCTIONAL PROTEIN HIS7"/>
    <property type="match status" value="1"/>
</dbReference>
<keyword evidence="9 12" id="KW-0378">Hydrolase</keyword>
<evidence type="ECO:0000256" key="10">
    <source>
        <dbReference type="ARBA" id="ARBA00022833"/>
    </source>
</evidence>
<keyword evidence="10 12" id="KW-0862">Zinc</keyword>
<evidence type="ECO:0000259" key="13">
    <source>
        <dbReference type="Pfam" id="PF01502"/>
    </source>
</evidence>
<evidence type="ECO:0000256" key="2">
    <source>
        <dbReference type="ARBA" id="ARBA00001460"/>
    </source>
</evidence>
<dbReference type="InterPro" id="IPR038019">
    <property type="entry name" value="PRib_AMP_CycHydrolase_sf"/>
</dbReference>
<dbReference type="GO" id="GO:0004636">
    <property type="term" value="F:phosphoribosyl-ATP diphosphatase activity"/>
    <property type="evidence" value="ECO:0007669"/>
    <property type="project" value="UniProtKB-EC"/>
</dbReference>
<dbReference type="SUPFAM" id="SSF141734">
    <property type="entry name" value="HisI-like"/>
    <property type="match status" value="1"/>
</dbReference>
<comment type="caution">
    <text evidence="14">The sequence shown here is derived from an EMBL/GenBank/DDBJ whole genome shotgun (WGS) entry which is preliminary data.</text>
</comment>
<dbReference type="PANTHER" id="PTHR42945">
    <property type="entry name" value="HISTIDINE BIOSYNTHESIS BIFUNCTIONAL PROTEIN"/>
    <property type="match status" value="1"/>
</dbReference>
<feature type="binding site" evidence="12">
    <location>
        <position position="119"/>
    </location>
    <ligand>
        <name>Zn(2+)</name>
        <dbReference type="ChEBI" id="CHEBI:29105"/>
        <note>ligand shared between dimeric partners</note>
    </ligand>
</feature>
<evidence type="ECO:0000256" key="9">
    <source>
        <dbReference type="ARBA" id="ARBA00022801"/>
    </source>
</evidence>
<dbReference type="OrthoDB" id="9795769at2"/>
<comment type="similarity">
    <text evidence="12">Belongs to the PRA-CH family.</text>
</comment>
<dbReference type="InterPro" id="IPR002496">
    <property type="entry name" value="PRib_AMP_CycHydrolase_dom"/>
</dbReference>
<evidence type="ECO:0000256" key="5">
    <source>
        <dbReference type="ARBA" id="ARBA00007731"/>
    </source>
</evidence>
<feature type="binding site" evidence="12">
    <location>
        <position position="96"/>
    </location>
    <ligand>
        <name>Mg(2+)</name>
        <dbReference type="ChEBI" id="CHEBI:18420"/>
    </ligand>
</feature>
<dbReference type="GO" id="GO:0000105">
    <property type="term" value="P:L-histidine biosynthetic process"/>
    <property type="evidence" value="ECO:0007669"/>
    <property type="project" value="UniProtKB-UniRule"/>
</dbReference>
<reference evidence="14 15" key="1">
    <citation type="submission" date="2018-04" db="EMBL/GenBank/DDBJ databases">
        <title>Massilia violaceinigra sp. nov., a novel purple-pigmented bacterium isolated from Tianshan glacier, Xinjiang, China.</title>
        <authorList>
            <person name="Wang H."/>
        </authorList>
    </citation>
    <scope>NUCLEOTIDE SEQUENCE [LARGE SCALE GENOMIC DNA]</scope>
    <source>
        <strain evidence="14 15">B448-2</strain>
    </source>
</reference>
<dbReference type="GO" id="GO:0004635">
    <property type="term" value="F:phosphoribosyl-AMP cyclohydrolase activity"/>
    <property type="evidence" value="ECO:0007669"/>
    <property type="project" value="UniProtKB-UniRule"/>
</dbReference>